<reference evidence="2 3" key="1">
    <citation type="journal article" date="2016" name="Nat. Commun.">
        <title>Thousands of microbial genomes shed light on interconnected biogeochemical processes in an aquifer system.</title>
        <authorList>
            <person name="Anantharaman K."/>
            <person name="Brown C.T."/>
            <person name="Hug L.A."/>
            <person name="Sharon I."/>
            <person name="Castelle C.J."/>
            <person name="Probst A.J."/>
            <person name="Thomas B.C."/>
            <person name="Singh A."/>
            <person name="Wilkins M.J."/>
            <person name="Karaoz U."/>
            <person name="Brodie E.L."/>
            <person name="Williams K.H."/>
            <person name="Hubbard S.S."/>
            <person name="Banfield J.F."/>
        </authorList>
    </citation>
    <scope>NUCLEOTIDE SEQUENCE [LARGE SCALE GENOMIC DNA]</scope>
</reference>
<evidence type="ECO:0000313" key="3">
    <source>
        <dbReference type="Proteomes" id="UP000179057"/>
    </source>
</evidence>
<dbReference type="EMBL" id="MGIV01000004">
    <property type="protein sequence ID" value="OGM95534.1"/>
    <property type="molecule type" value="Genomic_DNA"/>
</dbReference>
<organism evidence="2 3">
    <name type="scientific">Candidatus Wolfebacteria bacterium RIFOXYD1_FULL_48_65</name>
    <dbReference type="NCBI Taxonomy" id="1802561"/>
    <lineage>
        <taxon>Bacteria</taxon>
        <taxon>Candidatus Wolfeibacteriota</taxon>
    </lineage>
</organism>
<evidence type="ECO:0008006" key="4">
    <source>
        <dbReference type="Google" id="ProtNLM"/>
    </source>
</evidence>
<keyword evidence="1" id="KW-0812">Transmembrane</keyword>
<dbReference type="Proteomes" id="UP000179057">
    <property type="component" value="Unassembled WGS sequence"/>
</dbReference>
<accession>A0A1F8E3X3</accession>
<gene>
    <name evidence="2" type="ORF">A2610_01990</name>
</gene>
<keyword evidence="1" id="KW-0472">Membrane</keyword>
<proteinExistence type="predicted"/>
<comment type="caution">
    <text evidence="2">The sequence shown here is derived from an EMBL/GenBank/DDBJ whole genome shotgun (WGS) entry which is preliminary data.</text>
</comment>
<dbReference type="Gene3D" id="3.30.420.40">
    <property type="match status" value="2"/>
</dbReference>
<dbReference type="Gene3D" id="3.30.1490.300">
    <property type="match status" value="1"/>
</dbReference>
<evidence type="ECO:0000313" key="2">
    <source>
        <dbReference type="EMBL" id="OGM95534.1"/>
    </source>
</evidence>
<protein>
    <recommendedName>
        <fullName evidence="4">SHS2 domain-containing protein</fullName>
    </recommendedName>
</protein>
<name>A0A1F8E3X3_9BACT</name>
<keyword evidence="1" id="KW-1133">Transmembrane helix</keyword>
<feature type="transmembrane region" description="Helical" evidence="1">
    <location>
        <begin position="346"/>
        <end position="369"/>
    </location>
</feature>
<evidence type="ECO:0000256" key="1">
    <source>
        <dbReference type="SAM" id="Phobius"/>
    </source>
</evidence>
<dbReference type="AlphaFoldDB" id="A0A1F8E3X3"/>
<sequence length="501" mass="55381">MNTTIIKKLADAVNPPLQIGGLEVTDSYIRFVSIKGKKADFVSAKLEPGIIEDGKIKDGVRLLKVLTDFHDQIAGKKKKVWAIASISDGNVYTEMFTLPKVSGSDLVSAARLNLQMISPIDFNTANADWHLAGEREVNGVLQSEILGAFISRQLIEEFERIADAAGFEIAAVEFPILALARSITALSDQFDKGKNYLVFRLGSDGISFGLVKNGELYFLHFVGWSAVYGAERKATLESLKKMIIDEVHKVLSFYETHWEGTLKNLFLVTPTFENEIRDAIARDFPSLTVEVPTLRQFKNLSVGWFSVLGSAYRGIIPRDEDNMLSLATAGTDDKYEAYQMTNFVHLWRNISVTVLAAMLILLIGLDMFLAGSATTLRERLAGGSSDPVLAQLSGLRQEADRFNTMVNSLVRAKQERLVWSGFFKDMDAMAGDAVMIRRIVVQNSTSPVTIFGEATTQPAIGEFEKTLQANPNITNVQFQLASVSQIEGGRYAFSMSFSVKK</sequence>